<dbReference type="Proteomes" id="UP001149813">
    <property type="component" value="Unassembled WGS sequence"/>
</dbReference>
<name>A0A9W8CSW4_9FUNG</name>
<reference evidence="2" key="1">
    <citation type="submission" date="2022-07" db="EMBL/GenBank/DDBJ databases">
        <title>Phylogenomic reconstructions and comparative analyses of Kickxellomycotina fungi.</title>
        <authorList>
            <person name="Reynolds N.K."/>
            <person name="Stajich J.E."/>
            <person name="Barry K."/>
            <person name="Grigoriev I.V."/>
            <person name="Crous P."/>
            <person name="Smith M.E."/>
        </authorList>
    </citation>
    <scope>NUCLEOTIDE SEQUENCE</scope>
    <source>
        <strain evidence="2">NBRC 32514</strain>
    </source>
</reference>
<gene>
    <name evidence="2" type="ORF">LPJ53_003320</name>
</gene>
<feature type="region of interest" description="Disordered" evidence="1">
    <location>
        <begin position="184"/>
        <end position="221"/>
    </location>
</feature>
<evidence type="ECO:0000313" key="2">
    <source>
        <dbReference type="EMBL" id="KAJ1722247.1"/>
    </source>
</evidence>
<protein>
    <submittedName>
        <fullName evidence="2">Uncharacterized protein</fullName>
    </submittedName>
</protein>
<dbReference type="OrthoDB" id="5524751at2759"/>
<keyword evidence="3" id="KW-1185">Reference proteome</keyword>
<accession>A0A9W8CSW4</accession>
<evidence type="ECO:0000313" key="3">
    <source>
        <dbReference type="Proteomes" id="UP001149813"/>
    </source>
</evidence>
<proteinExistence type="predicted"/>
<evidence type="ECO:0000256" key="1">
    <source>
        <dbReference type="SAM" id="MobiDB-lite"/>
    </source>
</evidence>
<dbReference type="AlphaFoldDB" id="A0A9W8CSW4"/>
<sequence>MSDDDIARSLREMELDNNPNRRGDLLFAVVRHLQAASGYHSTRVVNEKIKNVRSRIVNWFMTMYIEGAVPTKRPMRYIAAIVNSLIKSPFSVLDPNVRTFHTNSAYADNKHDVCIWLDAMFWLYPKNMYDFICQCAIQIVRAHTEVITAGYYDEDLMIELSQASPNMSVVVNCLNMLINAMNSEERSKKDKSRTKGRSASNNDSLIKKRKRKATATEIQKKGPGGDVEIMCNDNKTVSLSMFDMLKNEEKLQIAGMRVKMIAAVGGTIRNMDPMTSLDIKYNLYRLWTCVSHFSDVGPKLVGGTVGGIELNTLSDSCFAEFVVVNHFAQTFSDVMIEPRVRVSKRRFATGQFTIEQLIENELASTENENRHHIPVWLTICRRSDERLVLSLIITDVSVVAPIDMQLGGTSFRRFTDDQLLPVIDTALSSSGNVPYNGIPMFQTAGLEPWPWTPSQAGNISMVNGYEEQVDITVDNGHHVMVSTGWPNAVHTISAWAEPRLLSVEAYRQQAGYANMTIVDVAPSYLQLTPNDQNMSSSLDSSTQTMINSNLLQQPSTDRNSHMLDYVHSDGMNQQEQFMQPPHNMVSAGYPADTVDVPHLVSSDPGLLLATSPIPNNQFNFELLNNHESNGWDTGNNGYASEANHYSNFYQNSNGADY</sequence>
<dbReference type="EMBL" id="JANBOJ010000122">
    <property type="protein sequence ID" value="KAJ1722247.1"/>
    <property type="molecule type" value="Genomic_DNA"/>
</dbReference>
<comment type="caution">
    <text evidence="2">The sequence shown here is derived from an EMBL/GenBank/DDBJ whole genome shotgun (WGS) entry which is preliminary data.</text>
</comment>
<organism evidence="2 3">
    <name type="scientific">Coemansia erecta</name>
    <dbReference type="NCBI Taxonomy" id="147472"/>
    <lineage>
        <taxon>Eukaryota</taxon>
        <taxon>Fungi</taxon>
        <taxon>Fungi incertae sedis</taxon>
        <taxon>Zoopagomycota</taxon>
        <taxon>Kickxellomycotina</taxon>
        <taxon>Kickxellomycetes</taxon>
        <taxon>Kickxellales</taxon>
        <taxon>Kickxellaceae</taxon>
        <taxon>Coemansia</taxon>
    </lineage>
</organism>